<accession>A0AB38HS02</accession>
<gene>
    <name evidence="1" type="ORF">ELH40_36325</name>
</gene>
<proteinExistence type="predicted"/>
<protein>
    <submittedName>
        <fullName evidence="1">Uncharacterized protein</fullName>
    </submittedName>
</protein>
<evidence type="ECO:0000313" key="1">
    <source>
        <dbReference type="EMBL" id="TBC03054.1"/>
    </source>
</evidence>
<geneLocation type="plasmid" evidence="1">
    <name>pSM92_Rh12</name>
</geneLocation>
<reference evidence="1 2" key="1">
    <citation type="submission" date="2019-02" db="EMBL/GenBank/DDBJ databases">
        <title>The genomic architecture of introgression among sibling species of bacteria.</title>
        <authorList>
            <person name="Cavassim M.I.A."/>
            <person name="Moeskjaer S."/>
            <person name="Moslemi C."/>
            <person name="Fields B."/>
            <person name="Bachmann A."/>
            <person name="Vilhjalmsson B."/>
            <person name="Schierup M.H."/>
            <person name="Young J.P.W."/>
            <person name="Andersen S.U."/>
        </authorList>
    </citation>
    <scope>NUCLEOTIDE SEQUENCE [LARGE SCALE GENOMIC DNA]</scope>
    <source>
        <strain evidence="1 2">SM92</strain>
        <plasmid evidence="1">pSM92_Rh12</plasmid>
    </source>
</reference>
<dbReference type="EMBL" id="SIMR01000006">
    <property type="protein sequence ID" value="TBC03054.1"/>
    <property type="molecule type" value="Genomic_DNA"/>
</dbReference>
<dbReference type="Proteomes" id="UP000294215">
    <property type="component" value="Unassembled WGS sequence"/>
</dbReference>
<sequence>MTVCSYTSPWSFALSLKKLAIALSLYALTVGLGHAADVVVSSKIDTEGTLLGNVIASKAPFTWAP</sequence>
<comment type="caution">
    <text evidence="1">The sequence shown here is derived from an EMBL/GenBank/DDBJ whole genome shotgun (WGS) entry which is preliminary data.</text>
</comment>
<evidence type="ECO:0000313" key="2">
    <source>
        <dbReference type="Proteomes" id="UP000294215"/>
    </source>
</evidence>
<keyword evidence="1" id="KW-0614">Plasmid</keyword>
<organism evidence="1 2">
    <name type="scientific">Rhizobium ruizarguesonis</name>
    <dbReference type="NCBI Taxonomy" id="2081791"/>
    <lineage>
        <taxon>Bacteria</taxon>
        <taxon>Pseudomonadati</taxon>
        <taxon>Pseudomonadota</taxon>
        <taxon>Alphaproteobacteria</taxon>
        <taxon>Hyphomicrobiales</taxon>
        <taxon>Rhizobiaceae</taxon>
        <taxon>Rhizobium/Agrobacterium group</taxon>
        <taxon>Rhizobium</taxon>
    </lineage>
</organism>
<dbReference type="AlphaFoldDB" id="A0AB38HS02"/>
<name>A0AB38HS02_9HYPH</name>